<keyword evidence="4" id="KW-1185">Reference proteome</keyword>
<dbReference type="AlphaFoldDB" id="A0ABD3MGV8"/>
<dbReference type="InterPro" id="IPR023393">
    <property type="entry name" value="START-like_dom_sf"/>
</dbReference>
<evidence type="ECO:0008006" key="5">
    <source>
        <dbReference type="Google" id="ProtNLM"/>
    </source>
</evidence>
<gene>
    <name evidence="3" type="ORF">ACHAW5_004068</name>
    <name evidence="2" type="ORF">ACHAW5_005764</name>
</gene>
<dbReference type="EMBL" id="JALLAZ020001852">
    <property type="protein sequence ID" value="KAL3761392.1"/>
    <property type="molecule type" value="Genomic_DNA"/>
</dbReference>
<evidence type="ECO:0000313" key="2">
    <source>
        <dbReference type="EMBL" id="KAL3761392.1"/>
    </source>
</evidence>
<evidence type="ECO:0000313" key="4">
    <source>
        <dbReference type="Proteomes" id="UP001530315"/>
    </source>
</evidence>
<evidence type="ECO:0000313" key="3">
    <source>
        <dbReference type="EMBL" id="KAL3769631.1"/>
    </source>
</evidence>
<organism evidence="2 4">
    <name type="scientific">Stephanodiscus triporus</name>
    <dbReference type="NCBI Taxonomy" id="2934178"/>
    <lineage>
        <taxon>Eukaryota</taxon>
        <taxon>Sar</taxon>
        <taxon>Stramenopiles</taxon>
        <taxon>Ochrophyta</taxon>
        <taxon>Bacillariophyta</taxon>
        <taxon>Coscinodiscophyceae</taxon>
        <taxon>Thalassiosirophycidae</taxon>
        <taxon>Stephanodiscales</taxon>
        <taxon>Stephanodiscaceae</taxon>
        <taxon>Stephanodiscus</taxon>
    </lineage>
</organism>
<comment type="caution">
    <text evidence="2">The sequence shown here is derived from an EMBL/GenBank/DDBJ whole genome shotgun (WGS) entry which is preliminary data.</text>
</comment>
<feature type="region of interest" description="Disordered" evidence="1">
    <location>
        <begin position="1"/>
        <end position="29"/>
    </location>
</feature>
<accession>A0ABD3MGV8</accession>
<sequence>MRFRKSKSSSSSCSSMSVPSATKQKRKILTSLPDKSPELIVMDVRSIATGTFNSSGVFSMTASSYGRSLSPRSTSTDILESFSVDDDDSTSDISVTKSRVFIRTADLPHMKVAWSRVRNSSLSDLDDDELIEYVHKPSSNPPLSSIALDENECWIALDDGKGMAPLAKAAIQALVKTGLDASMDKAMWTANAPTAKLLKAGLWDATIFISCDVGKPMTVPHAKGSKDENDVLVWTGNWGHKYYGHDIPAVRCEAIVNMSPRALANLLVDSNRVKEYNKMSTGREDILTFCNEATCVSKIIEGRSKPPMLGKTLVLKSLMHMEELPGGGERSGYVVVSRAISLADDVDAPVDPKVLSSEMLMGLNIIRAVEGEPERCVLINLNHLRSPMIPVMLARRLALGSAVNFINDIRALC</sequence>
<dbReference type="SUPFAM" id="SSF55961">
    <property type="entry name" value="Bet v1-like"/>
    <property type="match status" value="1"/>
</dbReference>
<dbReference type="Proteomes" id="UP001530315">
    <property type="component" value="Unassembled WGS sequence"/>
</dbReference>
<protein>
    <recommendedName>
        <fullName evidence="5">START domain-containing protein</fullName>
    </recommendedName>
</protein>
<dbReference type="EMBL" id="JALLAZ020001650">
    <property type="protein sequence ID" value="KAL3769631.1"/>
    <property type="molecule type" value="Genomic_DNA"/>
</dbReference>
<feature type="compositionally biased region" description="Low complexity" evidence="1">
    <location>
        <begin position="8"/>
        <end position="20"/>
    </location>
</feature>
<reference evidence="2 4" key="1">
    <citation type="submission" date="2024-10" db="EMBL/GenBank/DDBJ databases">
        <title>Updated reference genomes for cyclostephanoid diatoms.</title>
        <authorList>
            <person name="Roberts W.R."/>
            <person name="Alverson A.J."/>
        </authorList>
    </citation>
    <scope>NUCLEOTIDE SEQUENCE [LARGE SCALE GENOMIC DNA]</scope>
    <source>
        <strain evidence="2 4">AJA276-08</strain>
    </source>
</reference>
<dbReference type="Gene3D" id="3.30.530.20">
    <property type="match status" value="1"/>
</dbReference>
<proteinExistence type="predicted"/>
<evidence type="ECO:0000256" key="1">
    <source>
        <dbReference type="SAM" id="MobiDB-lite"/>
    </source>
</evidence>
<name>A0ABD3MGV8_9STRA</name>